<dbReference type="Gene3D" id="2.60.40.1180">
    <property type="entry name" value="Golgi alpha-mannosidase II"/>
    <property type="match status" value="1"/>
</dbReference>
<feature type="active site" description="Proton donor" evidence="7">
    <location>
        <position position="150"/>
    </location>
</feature>
<evidence type="ECO:0000259" key="10">
    <source>
        <dbReference type="Pfam" id="PF02449"/>
    </source>
</evidence>
<dbReference type="GO" id="GO:0009341">
    <property type="term" value="C:beta-galactosidase complex"/>
    <property type="evidence" value="ECO:0007669"/>
    <property type="project" value="InterPro"/>
</dbReference>
<dbReference type="PANTHER" id="PTHR36447">
    <property type="entry name" value="BETA-GALACTOSIDASE GANA"/>
    <property type="match status" value="1"/>
</dbReference>
<evidence type="ECO:0000256" key="5">
    <source>
        <dbReference type="ARBA" id="ARBA00023295"/>
    </source>
</evidence>
<evidence type="ECO:0000259" key="11">
    <source>
        <dbReference type="Pfam" id="PF08532"/>
    </source>
</evidence>
<dbReference type="Pfam" id="PF08532">
    <property type="entry name" value="Glyco_hydro_42M"/>
    <property type="match status" value="1"/>
</dbReference>
<evidence type="ECO:0000256" key="9">
    <source>
        <dbReference type="PIRSR" id="PIRSR001084-3"/>
    </source>
</evidence>
<dbReference type="SUPFAM" id="SSF51445">
    <property type="entry name" value="(Trans)glycosidases"/>
    <property type="match status" value="1"/>
</dbReference>
<keyword evidence="4 6" id="KW-0378">Hydrolase</keyword>
<evidence type="ECO:0000256" key="1">
    <source>
        <dbReference type="ARBA" id="ARBA00001412"/>
    </source>
</evidence>
<evidence type="ECO:0000256" key="4">
    <source>
        <dbReference type="ARBA" id="ARBA00022801"/>
    </source>
</evidence>
<evidence type="ECO:0000256" key="3">
    <source>
        <dbReference type="ARBA" id="ARBA00012756"/>
    </source>
</evidence>
<dbReference type="EMBL" id="VCIW01000023">
    <property type="protein sequence ID" value="TLS49152.1"/>
    <property type="molecule type" value="Genomic_DNA"/>
</dbReference>
<comment type="catalytic activity">
    <reaction evidence="1 6">
        <text>Hydrolysis of terminal non-reducing beta-D-galactose residues in beta-D-galactosides.</text>
        <dbReference type="EC" id="3.2.1.23"/>
    </reaction>
</comment>
<feature type="binding site" evidence="9">
    <location>
        <position position="155"/>
    </location>
    <ligand>
        <name>Zn(2+)</name>
        <dbReference type="ChEBI" id="CHEBI:29105"/>
    </ligand>
</feature>
<dbReference type="PIRSF" id="PIRSF001084">
    <property type="entry name" value="B-galactosidase"/>
    <property type="match status" value="1"/>
</dbReference>
<feature type="binding site" evidence="9">
    <location>
        <position position="160"/>
    </location>
    <ligand>
        <name>Zn(2+)</name>
        <dbReference type="ChEBI" id="CHEBI:29105"/>
    </ligand>
</feature>
<dbReference type="EC" id="3.2.1.23" evidence="3 6"/>
<name>A0A5R9FYM5_9BACL</name>
<accession>A0A5R9FYM5</accession>
<dbReference type="InterPro" id="IPR013739">
    <property type="entry name" value="Beta_galactosidase_C"/>
</dbReference>
<feature type="domain" description="Beta-galactosidase C-terminal" evidence="12">
    <location>
        <begin position="616"/>
        <end position="673"/>
    </location>
</feature>
<evidence type="ECO:0000256" key="6">
    <source>
        <dbReference type="PIRNR" id="PIRNR001084"/>
    </source>
</evidence>
<dbReference type="Gene3D" id="3.20.20.80">
    <property type="entry name" value="Glycosidases"/>
    <property type="match status" value="1"/>
</dbReference>
<dbReference type="InterPro" id="IPR017853">
    <property type="entry name" value="GH"/>
</dbReference>
<evidence type="ECO:0000256" key="7">
    <source>
        <dbReference type="PIRSR" id="PIRSR001084-1"/>
    </source>
</evidence>
<sequence>MINEKLPKIWYGGDYNPEQWDAETWAEDARMFKLAGIDVATINVFSWALIQPSEEEYDFSALDATIDRLYKDGVYICLATATGAHPAWMAKRYPDVLRVDKQGRKRKFGGRHNSCPNSPTYRKYAARLAAKLAERYKDHPGLLIWHVSNEYGGYCYCDNCAAAFRVWLKRRYGSLDAVNRAWNTRFWGHTFYDFDEIVPPSELSEEWGHNRTNFQGISLDYRRFQSESLLDCYKIEYDELKKVTPNVPVTTNLMGFYPELDYFEWAKHMDVVSWDNYPSIDTPVSFTAMTHDLMRGLKSGQPFMLMEQTPSQQNWQAYNALKRPGVMRLWSYQAVARGADTVMFFQLRRSIGACEKYHGAVIEHVGHEHTRVFRECAEVGRELGVLGDAILDARVESKAAIVYDWENRWAIELSSGPSVALNYPEEVHKYYEALFHMNVQTDMISVEEALDKYSLVIAPVMYMIKPGFADKVEAFVNRGGTFVTTFFSGIVNEIDLVTCGGYPGELRKVLGIWAEEIDALLPGQTNKIVMNGAVGALNGEYDGSILCDLIHLEGAEAIATYGEDFYKGMPAVTVNKYGEGEAWYVATSPDKAFMQGFLKNLCDKAGIRPILDTPEGLEATVRTKDGKRILFLLNHNKTASVADMGESVWTDALTGETRRGAVEVPAHGVVILTEGDASHV</sequence>
<dbReference type="InterPro" id="IPR003476">
    <property type="entry name" value="Glyco_hydro_42"/>
</dbReference>
<feature type="binding site" evidence="9">
    <location>
        <position position="157"/>
    </location>
    <ligand>
        <name>Zn(2+)</name>
        <dbReference type="ChEBI" id="CHEBI:29105"/>
    </ligand>
</feature>
<feature type="binding site" evidence="9">
    <location>
        <position position="115"/>
    </location>
    <ligand>
        <name>Zn(2+)</name>
        <dbReference type="ChEBI" id="CHEBI:29105"/>
    </ligand>
</feature>
<evidence type="ECO:0000313" key="14">
    <source>
        <dbReference type="Proteomes" id="UP000309676"/>
    </source>
</evidence>
<dbReference type="Pfam" id="PF08533">
    <property type="entry name" value="Glyco_hydro_42C"/>
    <property type="match status" value="1"/>
</dbReference>
<comment type="similarity">
    <text evidence="2 6">Belongs to the glycosyl hydrolase 42 family.</text>
</comment>
<dbReference type="AlphaFoldDB" id="A0A5R9FYM5"/>
<feature type="active site" description="Nucleophile" evidence="7">
    <location>
        <position position="307"/>
    </location>
</feature>
<dbReference type="InterPro" id="IPR013738">
    <property type="entry name" value="Beta_galactosidase_Trimer"/>
</dbReference>
<dbReference type="Pfam" id="PF02449">
    <property type="entry name" value="Glyco_hydro_42"/>
    <property type="match status" value="1"/>
</dbReference>
<dbReference type="Proteomes" id="UP000309676">
    <property type="component" value="Unassembled WGS sequence"/>
</dbReference>
<feature type="binding site" evidence="8">
    <location>
        <position position="315"/>
    </location>
    <ligand>
        <name>substrate</name>
    </ligand>
</feature>
<keyword evidence="14" id="KW-1185">Reference proteome</keyword>
<keyword evidence="9" id="KW-0862">Zinc</keyword>
<keyword evidence="9" id="KW-0479">Metal-binding</keyword>
<feature type="domain" description="Beta-galactosidase trimerisation" evidence="11">
    <location>
        <begin position="398"/>
        <end position="607"/>
    </location>
</feature>
<proteinExistence type="inferred from homology"/>
<dbReference type="Gene3D" id="3.40.50.880">
    <property type="match status" value="1"/>
</dbReference>
<dbReference type="GO" id="GO:0006012">
    <property type="term" value="P:galactose metabolic process"/>
    <property type="evidence" value="ECO:0007669"/>
    <property type="project" value="InterPro"/>
</dbReference>
<comment type="caution">
    <text evidence="13">The sequence shown here is derived from an EMBL/GenBank/DDBJ whole genome shotgun (WGS) entry which is preliminary data.</text>
</comment>
<evidence type="ECO:0000256" key="2">
    <source>
        <dbReference type="ARBA" id="ARBA00005940"/>
    </source>
</evidence>
<dbReference type="InterPro" id="IPR013780">
    <property type="entry name" value="Glyco_hydro_b"/>
</dbReference>
<dbReference type="SUPFAM" id="SSF52317">
    <property type="entry name" value="Class I glutamine amidotransferase-like"/>
    <property type="match status" value="1"/>
</dbReference>
<gene>
    <name evidence="13" type="ORF">FE782_26325</name>
</gene>
<protein>
    <recommendedName>
        <fullName evidence="3 6">Beta-galactosidase</fullName>
        <shortName evidence="6">Beta-gal</shortName>
        <ecNumber evidence="3 6">3.2.1.23</ecNumber>
    </recommendedName>
</protein>
<dbReference type="PANTHER" id="PTHR36447:SF1">
    <property type="entry name" value="BETA-GALACTOSIDASE GANA"/>
    <property type="match status" value="1"/>
</dbReference>
<dbReference type="OrthoDB" id="9800974at2"/>
<evidence type="ECO:0000259" key="12">
    <source>
        <dbReference type="Pfam" id="PF08533"/>
    </source>
</evidence>
<feature type="binding site" evidence="8">
    <location>
        <position position="149"/>
    </location>
    <ligand>
        <name>substrate</name>
    </ligand>
</feature>
<organism evidence="13 14">
    <name type="scientific">Paenibacillus antri</name>
    <dbReference type="NCBI Taxonomy" id="2582848"/>
    <lineage>
        <taxon>Bacteria</taxon>
        <taxon>Bacillati</taxon>
        <taxon>Bacillota</taxon>
        <taxon>Bacilli</taxon>
        <taxon>Bacillales</taxon>
        <taxon>Paenibacillaceae</taxon>
        <taxon>Paenibacillus</taxon>
    </lineage>
</organism>
<feature type="binding site" evidence="8">
    <location>
        <position position="111"/>
    </location>
    <ligand>
        <name>substrate</name>
    </ligand>
</feature>
<evidence type="ECO:0000256" key="8">
    <source>
        <dbReference type="PIRSR" id="PIRSR001084-2"/>
    </source>
</evidence>
<feature type="domain" description="Glycoside hydrolase family 42 N-terminal" evidence="10">
    <location>
        <begin position="14"/>
        <end position="383"/>
    </location>
</feature>
<dbReference type="InterPro" id="IPR013529">
    <property type="entry name" value="Glyco_hydro_42_N"/>
</dbReference>
<dbReference type="RefSeq" id="WP_138197350.1">
    <property type="nucleotide sequence ID" value="NZ_VCIW01000023.1"/>
</dbReference>
<dbReference type="CDD" id="cd03143">
    <property type="entry name" value="A4_beta-galactosidase_middle_domain"/>
    <property type="match status" value="1"/>
</dbReference>
<keyword evidence="5 6" id="KW-0326">Glycosidase</keyword>
<reference evidence="13 14" key="1">
    <citation type="submission" date="2019-05" db="EMBL/GenBank/DDBJ databases">
        <authorList>
            <person name="Narsing Rao M.P."/>
            <person name="Li W.J."/>
        </authorList>
    </citation>
    <scope>NUCLEOTIDE SEQUENCE [LARGE SCALE GENOMIC DNA]</scope>
    <source>
        <strain evidence="13 14">SYSU_K30003</strain>
    </source>
</reference>
<dbReference type="GO" id="GO:0046872">
    <property type="term" value="F:metal ion binding"/>
    <property type="evidence" value="ECO:0007669"/>
    <property type="project" value="UniProtKB-KW"/>
</dbReference>
<evidence type="ECO:0000313" key="13">
    <source>
        <dbReference type="EMBL" id="TLS49152.1"/>
    </source>
</evidence>
<dbReference type="GO" id="GO:0004565">
    <property type="term" value="F:beta-galactosidase activity"/>
    <property type="evidence" value="ECO:0007669"/>
    <property type="project" value="UniProtKB-EC"/>
</dbReference>
<dbReference type="InterPro" id="IPR029062">
    <property type="entry name" value="Class_I_gatase-like"/>
</dbReference>